<reference evidence="3 4" key="1">
    <citation type="journal article" date="2024" name="Ann. Entomol. Soc. Am.">
        <title>Genomic analyses of the southern and eastern yellowjacket wasps (Hymenoptera: Vespidae) reveal evolutionary signatures of social life.</title>
        <authorList>
            <person name="Catto M.A."/>
            <person name="Caine P.B."/>
            <person name="Orr S.E."/>
            <person name="Hunt B.G."/>
            <person name="Goodisman M.A.D."/>
        </authorList>
    </citation>
    <scope>NUCLEOTIDE SEQUENCE [LARGE SCALE GENOMIC DNA]</scope>
    <source>
        <strain evidence="3">232</strain>
        <tissue evidence="3">Head and thorax</tissue>
    </source>
</reference>
<keyword evidence="1" id="KW-0812">Transmembrane</keyword>
<dbReference type="EMBL" id="JAYRBN010000119">
    <property type="protein sequence ID" value="KAL2719829.1"/>
    <property type="molecule type" value="Genomic_DNA"/>
</dbReference>
<sequence length="240" mass="28351">MKSNVCRRTLFLFIIHFLFSNGIPLRFTSYLNIDCIGFYDLCDLQNAFARNLIEKRQNGILTRYNMCSDCNERNTHHPRHRKRRKRVAIFKVVQREKETVTFSISVFHAWPFPTSSSESLYSPPRPSYTISALLMSVCELHFIYHEIFGEESPIQRCKIFLLSLFTTSNTYEMIIFTYAEFKRWPVRKIYETNFVDDPNYEICFIIIKLKISNYNNFVIGFLLFIVIGYSSNVVMAMVVS</sequence>
<name>A0ABD2AGT2_VESMC</name>
<evidence type="ECO:0000256" key="2">
    <source>
        <dbReference type="SAM" id="SignalP"/>
    </source>
</evidence>
<accession>A0ABD2AGT2</accession>
<protein>
    <submittedName>
        <fullName evidence="3">Uncharacterized protein</fullName>
    </submittedName>
</protein>
<evidence type="ECO:0000313" key="4">
    <source>
        <dbReference type="Proteomes" id="UP001607303"/>
    </source>
</evidence>
<dbReference type="AlphaFoldDB" id="A0ABD2AGT2"/>
<keyword evidence="1" id="KW-1133">Transmembrane helix</keyword>
<dbReference type="Proteomes" id="UP001607303">
    <property type="component" value="Unassembled WGS sequence"/>
</dbReference>
<keyword evidence="2" id="KW-0732">Signal</keyword>
<proteinExistence type="predicted"/>
<feature type="signal peptide" evidence="2">
    <location>
        <begin position="1"/>
        <end position="22"/>
    </location>
</feature>
<evidence type="ECO:0000313" key="3">
    <source>
        <dbReference type="EMBL" id="KAL2719829.1"/>
    </source>
</evidence>
<gene>
    <name evidence="3" type="ORF">V1477_021323</name>
</gene>
<keyword evidence="4" id="KW-1185">Reference proteome</keyword>
<evidence type="ECO:0000256" key="1">
    <source>
        <dbReference type="SAM" id="Phobius"/>
    </source>
</evidence>
<keyword evidence="1" id="KW-0472">Membrane</keyword>
<comment type="caution">
    <text evidence="3">The sequence shown here is derived from an EMBL/GenBank/DDBJ whole genome shotgun (WGS) entry which is preliminary data.</text>
</comment>
<feature type="transmembrane region" description="Helical" evidence="1">
    <location>
        <begin position="217"/>
        <end position="239"/>
    </location>
</feature>
<feature type="chain" id="PRO_5044742471" evidence="2">
    <location>
        <begin position="23"/>
        <end position="240"/>
    </location>
</feature>
<organism evidence="3 4">
    <name type="scientific">Vespula maculifrons</name>
    <name type="common">Eastern yellow jacket</name>
    <name type="synonym">Wasp</name>
    <dbReference type="NCBI Taxonomy" id="7453"/>
    <lineage>
        <taxon>Eukaryota</taxon>
        <taxon>Metazoa</taxon>
        <taxon>Ecdysozoa</taxon>
        <taxon>Arthropoda</taxon>
        <taxon>Hexapoda</taxon>
        <taxon>Insecta</taxon>
        <taxon>Pterygota</taxon>
        <taxon>Neoptera</taxon>
        <taxon>Endopterygota</taxon>
        <taxon>Hymenoptera</taxon>
        <taxon>Apocrita</taxon>
        <taxon>Aculeata</taxon>
        <taxon>Vespoidea</taxon>
        <taxon>Vespidae</taxon>
        <taxon>Vespinae</taxon>
        <taxon>Vespula</taxon>
    </lineage>
</organism>